<feature type="domain" description="Fe-containing alcohol dehydrogenase-like C-terminal" evidence="3">
    <location>
        <begin position="188"/>
        <end position="295"/>
    </location>
</feature>
<keyword evidence="5" id="KW-1185">Reference proteome</keyword>
<dbReference type="RefSeq" id="WP_103952103.1">
    <property type="nucleotide sequence ID" value="NZ_FNUL01000001.1"/>
</dbReference>
<dbReference type="Pfam" id="PF00465">
    <property type="entry name" value="Fe-ADH"/>
    <property type="match status" value="1"/>
</dbReference>
<evidence type="ECO:0000256" key="1">
    <source>
        <dbReference type="ARBA" id="ARBA00023002"/>
    </source>
</evidence>
<organism evidence="4 5">
    <name type="scientific">Lachnospira multipara</name>
    <dbReference type="NCBI Taxonomy" id="28051"/>
    <lineage>
        <taxon>Bacteria</taxon>
        <taxon>Bacillati</taxon>
        <taxon>Bacillota</taxon>
        <taxon>Clostridia</taxon>
        <taxon>Lachnospirales</taxon>
        <taxon>Lachnospiraceae</taxon>
        <taxon>Lachnospira</taxon>
    </lineage>
</organism>
<gene>
    <name evidence="4" type="ORF">SAMN05216537_101302</name>
</gene>
<dbReference type="AlphaFoldDB" id="A0A1H5RUL1"/>
<dbReference type="SUPFAM" id="SSF56796">
    <property type="entry name" value="Dehydroquinate synthase-like"/>
    <property type="match status" value="1"/>
</dbReference>
<dbReference type="Proteomes" id="UP000236726">
    <property type="component" value="Unassembled WGS sequence"/>
</dbReference>
<dbReference type="EMBL" id="FNUL01000001">
    <property type="protein sequence ID" value="SEF42016.1"/>
    <property type="molecule type" value="Genomic_DNA"/>
</dbReference>
<evidence type="ECO:0000313" key="5">
    <source>
        <dbReference type="Proteomes" id="UP000236726"/>
    </source>
</evidence>
<keyword evidence="1" id="KW-0560">Oxidoreductase</keyword>
<dbReference type="PANTHER" id="PTHR11496:SF103">
    <property type="entry name" value="DEHYDROGENASE, PUTATIVE-RELATED"/>
    <property type="match status" value="1"/>
</dbReference>
<dbReference type="CDD" id="cd08181">
    <property type="entry name" value="PPD-like"/>
    <property type="match status" value="1"/>
</dbReference>
<accession>A0A1H5RUL1</accession>
<proteinExistence type="predicted"/>
<dbReference type="Pfam" id="PF25137">
    <property type="entry name" value="ADH_Fe_C"/>
    <property type="match status" value="1"/>
</dbReference>
<reference evidence="4 5" key="1">
    <citation type="submission" date="2016-10" db="EMBL/GenBank/DDBJ databases">
        <authorList>
            <person name="de Groot N.N."/>
        </authorList>
    </citation>
    <scope>NUCLEOTIDE SEQUENCE [LARGE SCALE GENOMIC DNA]</scope>
    <source>
        <strain evidence="4 5">D15d</strain>
    </source>
</reference>
<evidence type="ECO:0000313" key="4">
    <source>
        <dbReference type="EMBL" id="SEF42016.1"/>
    </source>
</evidence>
<dbReference type="Gene3D" id="3.40.50.1970">
    <property type="match status" value="1"/>
</dbReference>
<feature type="domain" description="Alcohol dehydrogenase iron-type/glycerol dehydrogenase GldA" evidence="2">
    <location>
        <begin position="7"/>
        <end position="173"/>
    </location>
</feature>
<dbReference type="PANTHER" id="PTHR11496">
    <property type="entry name" value="ALCOHOL DEHYDROGENASE"/>
    <property type="match status" value="1"/>
</dbReference>
<dbReference type="InterPro" id="IPR001670">
    <property type="entry name" value="ADH_Fe/GldA"/>
</dbReference>
<protein>
    <submittedName>
        <fullName evidence="4">Alcohol dehydrogenase</fullName>
    </submittedName>
</protein>
<dbReference type="InterPro" id="IPR039697">
    <property type="entry name" value="Alcohol_dehydrogenase_Fe"/>
</dbReference>
<evidence type="ECO:0000259" key="3">
    <source>
        <dbReference type="Pfam" id="PF25137"/>
    </source>
</evidence>
<dbReference type="GO" id="GO:0004022">
    <property type="term" value="F:alcohol dehydrogenase (NAD+) activity"/>
    <property type="evidence" value="ECO:0007669"/>
    <property type="project" value="TreeGrafter"/>
</dbReference>
<sequence length="395" mass="43281">MATYYMPVKVFEETDVVRKKAGEIAKLGSKALIVTGKHSAKANGSLDDVIAALDEYNISYIHFNKIEENPLVETVMEAVDFAKNENVDFVVAIGGGSPLDAAKAIALMLKHPEEDSSYLFRAGGDDSHLPLCLIPTTCGTGSEVTGVSVLTRNDIKTKQSISFKIFGDIALLDGKYLESLSPKVLKNTAMDAFCHLVESYVNNNATIYSRIVCLDGLSSFKNVLPVVKGEKKPELSDYFNLLRTSTYAGMAIAQTGTAIPHGLSYAFTYNLGVEHGRACGYFLAGYLKMACKKWTCLSQELSDYFKTNLNNQFSTVGEAEVNLILNTAGIASVVEFEKLYALVCEKVEVEEAKLNKELDNTVNDLFNNKAKLSVAPFTITKEELTEIAYDISRKN</sequence>
<dbReference type="GO" id="GO:0046872">
    <property type="term" value="F:metal ion binding"/>
    <property type="evidence" value="ECO:0007669"/>
    <property type="project" value="InterPro"/>
</dbReference>
<dbReference type="Gene3D" id="1.20.1090.10">
    <property type="entry name" value="Dehydroquinate synthase-like - alpha domain"/>
    <property type="match status" value="1"/>
</dbReference>
<dbReference type="FunFam" id="3.40.50.1970:FF:000003">
    <property type="entry name" value="Alcohol dehydrogenase, iron-containing"/>
    <property type="match status" value="1"/>
</dbReference>
<evidence type="ECO:0000259" key="2">
    <source>
        <dbReference type="Pfam" id="PF00465"/>
    </source>
</evidence>
<name>A0A1H5RUL1_9FIRM</name>
<dbReference type="InterPro" id="IPR056798">
    <property type="entry name" value="ADH_Fe_C"/>
</dbReference>